<feature type="region of interest" description="Disordered" evidence="3">
    <location>
        <begin position="1"/>
        <end position="47"/>
    </location>
</feature>
<keyword evidence="2" id="KW-0067">ATP-binding</keyword>
<evidence type="ECO:0000313" key="6">
    <source>
        <dbReference type="Proteomes" id="UP000241769"/>
    </source>
</evidence>
<dbReference type="EMBL" id="MDYQ01000144">
    <property type="protein sequence ID" value="PRP80584.1"/>
    <property type="molecule type" value="Genomic_DNA"/>
</dbReference>
<dbReference type="InterPro" id="IPR000014">
    <property type="entry name" value="PAS"/>
</dbReference>
<name>A0A2P6N9G0_9EUKA</name>
<dbReference type="FunCoup" id="A0A2P6N9G0">
    <property type="interactions" value="56"/>
</dbReference>
<reference evidence="5 6" key="1">
    <citation type="journal article" date="2018" name="Genome Biol. Evol.">
        <title>Multiple Roots of Fruiting Body Formation in Amoebozoa.</title>
        <authorList>
            <person name="Hillmann F."/>
            <person name="Forbes G."/>
            <person name="Novohradska S."/>
            <person name="Ferling I."/>
            <person name="Riege K."/>
            <person name="Groth M."/>
            <person name="Westermann M."/>
            <person name="Marz M."/>
            <person name="Spaller T."/>
            <person name="Winckler T."/>
            <person name="Schaap P."/>
            <person name="Glockner G."/>
        </authorList>
    </citation>
    <scope>NUCLEOTIDE SEQUENCE [LARGE SCALE GENOMIC DNA]</scope>
    <source>
        <strain evidence="5 6">Jena</strain>
    </source>
</reference>
<keyword evidence="1" id="KW-0547">Nucleotide-binding</keyword>
<dbReference type="Proteomes" id="UP000241769">
    <property type="component" value="Unassembled WGS sequence"/>
</dbReference>
<sequence>MSRLGELPPALVSPIPSLTKEQQNRIVTAPREDSPDIGRQISDTDEEAQYADVDDMESVHSPTIVTSPQRPQLRRLQRIPRNGSERVLQSRSDVSLQSVRPRSVSSVDSSVQFSAIIKSGQLKRRSFWTQWRESSFCISASGIFTEYEGTTKMEEVLCVIDLNSGIARLAENMLGIPHTMAIYSSDHEPLFLMAPNEGVLLDWITVIGVRNLSHYTMSLEEQLQRFWVDPAIYCSENGTILGANESALHFFGYTREQMMKKGISMILPTPLVQKHERLFQHHVLTGGRRMTGHPKKVAVVLNNKQRAYVQLNIDEDSSDGMRKFVMTLRQTTEPAEGELNASKAEETEEAGKLFIDTDNIIDGLTPAQRNLLLQKYADHTPANRALVDNLIKKLSKWDYNPLIKYKGELDNESKMKRRGKTSPEEYNLINKSILMDHHRFWHENSKRSQDNSNDKHQDVELVSVLASYCPKLVVRRMMNSAVDIHPPEVENYTAAVMFADISGFTALTEKLVTAGPEGVEKLTTHLNQYFGKLIGIIHRYGGDIVKFAGDAVLVIWPTGSRPGLSGMILLACQCAKALLDELDIYTVEGVGSVLRLHIGVGAGEVSGIHVGGVDNRYEFFISGQRKVLEQVSNCEKQAQPGEVYVSVIAWLLVESGRIAGMQRGKGALANYRLDSIEVPAEVPQEIPLKLYKDMETTLKRYIPASVMNYIDSGQKRWLGDLRRLSVIFLNLTVPFKESPTSVEELQTVVTEMQIIVSKYGGMIRQFMIDDKGSVLIVGFGTPQHCYQDDAVRAVKTALEIFDRLSQLNTPCSIGVTTGRAFCGDVGTEERREYAMVGDIVNLAARLMANAKNGILTDSDTEEACKTADDLKFHRIPDIKVKGKANPIPIFVPMAQSKASSRALSKTKGGATNNIIGRDREIKEIQRISSRIKKTSLMMSGTFKMVATKVVSLESTSDMMGSPSSARYDTVNRRAAGVQNTRVIILEGEAGIGKTRLVMYMEDNWKQSKLKVFTGSGSQLEGLNETASTQYYAWYDIFREALEPTRVKPVKLQSSIQSQLDPELLPASTQYYAWYDIFREALEPTRVKPVKLQSSIQSQLDPELLPLLNCILPLNLPDTPTISSMGGQMKSEQTQLMLIKLLGILIPPTSLITIENAQWLDSASWGLALSASQQLTGVLFVLAMRSGTKNISFQYSQLVRQDYTQPMVLYPLSEEETALQAADILQVERIAPEVARVIHEKSQGNPFMTQEIVQTLRNWVTSTRHGNEINMTKEVEEALEGVPNSIAGLLTSKLDKLTPSQQITLKVSTVIGQIFSLPIITQLLASETQGDAAQVEKDLAVLESVSLLYREDSSTGQPSTWCFANTLIRDVIYNIMTYAQRRSTHKKLANIYMRDHPGDASYYPIIAYHLRMTDEMHAQSTEYYLKAGSNCLYSYSYHAAVGFFSEALHLIDCQDQMGSLEAIGVERKIASAYYNLGQLSMADEHFRKALEMMSVPIPYEGRKTKEILKGLSKLKLTNWPFSNEHLKQTLQSETPHRKRETVLCLVALARVHFYSGSKGLALYCASLAIQFADGVSHYEVMEVYAIAALMNGINANHDNAEAYIGKARQINSGQKRKIDTVKVTEQMSAMYFSGICKWDKADECLKEALEAANQAQDVRAIEECKIFGGTLHYYKGDVFTSLVVTGEALKSACLRGDPTTQILALCAQARNYYAVGDWHNTLAMLSEVKVAISSTGTLSTNGTHTNHISAPSDAAFGEIIHNGIMAMMHIKMNDEDSALSFCDKQLKELSQSEPGLYLCEIGYSCTAEAFIWIISKQIMNNNRGPGKVSFRQKILAKAEKAVELLTKFAQVFPVAQPRSEFMKGCLNWMNGKHAKAEVDWARALNTAKQYNMIHEQAHILYMKGTLIGSVTDISTATKIWPAIAGSGTPVNLSTFHDSTSDSTSDMALST</sequence>
<feature type="domain" description="Guanylate cyclase" evidence="4">
    <location>
        <begin position="495"/>
        <end position="620"/>
    </location>
</feature>
<dbReference type="PANTHER" id="PTHR16305">
    <property type="entry name" value="TESTICULAR SOLUBLE ADENYLYL CYCLASE"/>
    <property type="match status" value="1"/>
</dbReference>
<keyword evidence="6" id="KW-1185">Reference proteome</keyword>
<evidence type="ECO:0000313" key="5">
    <source>
        <dbReference type="EMBL" id="PRP80584.1"/>
    </source>
</evidence>
<dbReference type="STRING" id="1890364.A0A2P6N9G0"/>
<dbReference type="CDD" id="cd00130">
    <property type="entry name" value="PAS"/>
    <property type="match status" value="1"/>
</dbReference>
<dbReference type="Gene3D" id="3.30.450.20">
    <property type="entry name" value="PAS domain"/>
    <property type="match status" value="1"/>
</dbReference>
<dbReference type="GO" id="GO:0035556">
    <property type="term" value="P:intracellular signal transduction"/>
    <property type="evidence" value="ECO:0007669"/>
    <property type="project" value="InterPro"/>
</dbReference>
<dbReference type="GO" id="GO:0009190">
    <property type="term" value="P:cyclic nucleotide biosynthetic process"/>
    <property type="evidence" value="ECO:0007669"/>
    <property type="project" value="InterPro"/>
</dbReference>
<organism evidence="5 6">
    <name type="scientific">Planoprotostelium fungivorum</name>
    <dbReference type="NCBI Taxonomy" id="1890364"/>
    <lineage>
        <taxon>Eukaryota</taxon>
        <taxon>Amoebozoa</taxon>
        <taxon>Evosea</taxon>
        <taxon>Variosea</taxon>
        <taxon>Cavosteliida</taxon>
        <taxon>Cavosteliaceae</taxon>
        <taxon>Planoprotostelium</taxon>
    </lineage>
</organism>
<comment type="caution">
    <text evidence="5">The sequence shown here is derived from an EMBL/GenBank/DDBJ whole genome shotgun (WGS) entry which is preliminary data.</text>
</comment>
<evidence type="ECO:0000256" key="2">
    <source>
        <dbReference type="ARBA" id="ARBA00022840"/>
    </source>
</evidence>
<evidence type="ECO:0000256" key="1">
    <source>
        <dbReference type="ARBA" id="ARBA00022741"/>
    </source>
</evidence>
<dbReference type="GO" id="GO:0005524">
    <property type="term" value="F:ATP binding"/>
    <property type="evidence" value="ECO:0007669"/>
    <property type="project" value="UniProtKB-KW"/>
</dbReference>
<dbReference type="SUPFAM" id="SSF48452">
    <property type="entry name" value="TPR-like"/>
    <property type="match status" value="1"/>
</dbReference>
<protein>
    <submittedName>
        <fullName evidence="5">Guanylyl cyclase</fullName>
    </submittedName>
</protein>
<proteinExistence type="predicted"/>
<gene>
    <name evidence="5" type="ORF">PROFUN_12346</name>
</gene>
<dbReference type="InterPro" id="IPR035965">
    <property type="entry name" value="PAS-like_dom_sf"/>
</dbReference>
<evidence type="ECO:0000256" key="3">
    <source>
        <dbReference type="SAM" id="MobiDB-lite"/>
    </source>
</evidence>
<dbReference type="SUPFAM" id="SSF52540">
    <property type="entry name" value="P-loop containing nucleoside triphosphate hydrolases"/>
    <property type="match status" value="1"/>
</dbReference>
<dbReference type="InterPro" id="IPR011990">
    <property type="entry name" value="TPR-like_helical_dom_sf"/>
</dbReference>
<dbReference type="OrthoDB" id="19028at2759"/>
<dbReference type="SUPFAM" id="SSF55785">
    <property type="entry name" value="PYP-like sensor domain (PAS domain)"/>
    <property type="match status" value="1"/>
</dbReference>
<dbReference type="NCBIfam" id="TIGR00229">
    <property type="entry name" value="sensory_box"/>
    <property type="match status" value="1"/>
</dbReference>
<dbReference type="Gene3D" id="3.30.70.1230">
    <property type="entry name" value="Nucleotide cyclase"/>
    <property type="match status" value="2"/>
</dbReference>
<dbReference type="GO" id="GO:0005737">
    <property type="term" value="C:cytoplasm"/>
    <property type="evidence" value="ECO:0007669"/>
    <property type="project" value="TreeGrafter"/>
</dbReference>
<dbReference type="SUPFAM" id="SSF50729">
    <property type="entry name" value="PH domain-like"/>
    <property type="match status" value="1"/>
</dbReference>
<accession>A0A2P6N9G0</accession>
<feature type="domain" description="Guanylate cyclase" evidence="4">
    <location>
        <begin position="718"/>
        <end position="847"/>
    </location>
</feature>
<dbReference type="GO" id="GO:0004016">
    <property type="term" value="F:adenylate cyclase activity"/>
    <property type="evidence" value="ECO:0007669"/>
    <property type="project" value="TreeGrafter"/>
</dbReference>
<dbReference type="InParanoid" id="A0A2P6N9G0"/>
<dbReference type="InterPro" id="IPR001054">
    <property type="entry name" value="A/G_cyclase"/>
</dbReference>
<dbReference type="InterPro" id="IPR027417">
    <property type="entry name" value="P-loop_NTPase"/>
</dbReference>
<dbReference type="PANTHER" id="PTHR16305:SF28">
    <property type="entry name" value="GUANYLATE CYCLASE DOMAIN-CONTAINING PROTEIN"/>
    <property type="match status" value="1"/>
</dbReference>
<dbReference type="SMART" id="SM00091">
    <property type="entry name" value="PAS"/>
    <property type="match status" value="1"/>
</dbReference>
<dbReference type="Pfam" id="PF00211">
    <property type="entry name" value="Guanylate_cyc"/>
    <property type="match status" value="2"/>
</dbReference>
<dbReference type="InterPro" id="IPR029787">
    <property type="entry name" value="Nucleotide_cyclase"/>
</dbReference>
<dbReference type="SUPFAM" id="SSF55073">
    <property type="entry name" value="Nucleotide cyclase"/>
    <property type="match status" value="2"/>
</dbReference>
<dbReference type="PROSITE" id="PS50125">
    <property type="entry name" value="GUANYLATE_CYCLASE_2"/>
    <property type="match status" value="2"/>
</dbReference>
<dbReference type="CDD" id="cd07302">
    <property type="entry name" value="CHD"/>
    <property type="match status" value="2"/>
</dbReference>
<evidence type="ECO:0000259" key="4">
    <source>
        <dbReference type="PROSITE" id="PS50125"/>
    </source>
</evidence>
<dbReference type="Gene3D" id="1.25.40.10">
    <property type="entry name" value="Tetratricopeptide repeat domain"/>
    <property type="match status" value="1"/>
</dbReference>